<sequence>MDSVDAVTPPPAAPLYREGNENLVRLTPEAGGKVRALIAREQQGGFLRIAITGGGCNGLSYKLKFTPEARRGDILVRSAEVPVLVDSKTALYLKGTVLDYSNKLIAGGFKFTNPNAKASCSCGESFSV</sequence>
<dbReference type="GO" id="GO:0005737">
    <property type="term" value="C:cytoplasm"/>
    <property type="evidence" value="ECO:0007669"/>
    <property type="project" value="TreeGrafter"/>
</dbReference>
<dbReference type="EMBL" id="CP080507">
    <property type="protein sequence ID" value="QYM80076.1"/>
    <property type="molecule type" value="Genomic_DNA"/>
</dbReference>
<dbReference type="Pfam" id="PF01521">
    <property type="entry name" value="Fe-S_biosyn"/>
    <property type="match status" value="1"/>
</dbReference>
<dbReference type="InterPro" id="IPR035903">
    <property type="entry name" value="HesB-like_dom_sf"/>
</dbReference>
<dbReference type="GO" id="GO:0016226">
    <property type="term" value="P:iron-sulfur cluster assembly"/>
    <property type="evidence" value="ECO:0007669"/>
    <property type="project" value="InterPro"/>
</dbReference>
<reference evidence="3" key="1">
    <citation type="submission" date="2021-08" db="EMBL/GenBank/DDBJ databases">
        <title>Genome of a novel bacterium of the phylum Verrucomicrobia, Oleiharenicola sp. KSB-15.</title>
        <authorList>
            <person name="Chung J.-H."/>
            <person name="Ahn J.-H."/>
            <person name="Yoon Y."/>
            <person name="Kim D.-Y."/>
            <person name="An S.-H."/>
            <person name="Park I."/>
            <person name="Yeon J."/>
        </authorList>
    </citation>
    <scope>NUCLEOTIDE SEQUENCE</scope>
    <source>
        <strain evidence="3">KSB-15</strain>
    </source>
</reference>
<proteinExistence type="inferred from homology"/>
<dbReference type="PROSITE" id="PS01152">
    <property type="entry name" value="HESB"/>
    <property type="match status" value="1"/>
</dbReference>
<accession>A0A8F9TY04</accession>
<gene>
    <name evidence="3" type="ORF">K0B96_05505</name>
</gene>
<evidence type="ECO:0000313" key="3">
    <source>
        <dbReference type="EMBL" id="QYM80076.1"/>
    </source>
</evidence>
<dbReference type="Proteomes" id="UP000825051">
    <property type="component" value="Chromosome"/>
</dbReference>
<organism evidence="3 4">
    <name type="scientific">Horticoccus luteus</name>
    <dbReference type="NCBI Taxonomy" id="2862869"/>
    <lineage>
        <taxon>Bacteria</taxon>
        <taxon>Pseudomonadati</taxon>
        <taxon>Verrucomicrobiota</taxon>
        <taxon>Opitutia</taxon>
        <taxon>Opitutales</taxon>
        <taxon>Opitutaceae</taxon>
        <taxon>Horticoccus</taxon>
    </lineage>
</organism>
<dbReference type="InterPro" id="IPR016092">
    <property type="entry name" value="ATAP"/>
</dbReference>
<evidence type="ECO:0000256" key="1">
    <source>
        <dbReference type="ARBA" id="ARBA00006718"/>
    </source>
</evidence>
<evidence type="ECO:0000313" key="4">
    <source>
        <dbReference type="Proteomes" id="UP000825051"/>
    </source>
</evidence>
<dbReference type="RefSeq" id="WP_220164745.1">
    <property type="nucleotide sequence ID" value="NZ_CP080507.1"/>
</dbReference>
<dbReference type="AlphaFoldDB" id="A0A8F9TY04"/>
<protein>
    <submittedName>
        <fullName evidence="3">Iron-sulfur cluster assembly accessory protein</fullName>
    </submittedName>
</protein>
<dbReference type="InterPro" id="IPR050322">
    <property type="entry name" value="Fe-S_cluster_asmbl/transfer"/>
</dbReference>
<dbReference type="GO" id="GO:0051537">
    <property type="term" value="F:2 iron, 2 sulfur cluster binding"/>
    <property type="evidence" value="ECO:0007669"/>
    <property type="project" value="TreeGrafter"/>
</dbReference>
<dbReference type="PANTHER" id="PTHR10072:SF41">
    <property type="entry name" value="IRON-SULFUR CLUSTER ASSEMBLY 1 HOMOLOG, MITOCHONDRIAL"/>
    <property type="match status" value="1"/>
</dbReference>
<comment type="similarity">
    <text evidence="1">Belongs to the HesB/IscA family.</text>
</comment>
<dbReference type="SUPFAM" id="SSF89360">
    <property type="entry name" value="HesB-like domain"/>
    <property type="match status" value="1"/>
</dbReference>
<dbReference type="NCBIfam" id="TIGR00049">
    <property type="entry name" value="iron-sulfur cluster assembly accessory protein"/>
    <property type="match status" value="1"/>
</dbReference>
<name>A0A8F9TY04_9BACT</name>
<feature type="domain" description="Core" evidence="2">
    <location>
        <begin position="25"/>
        <end position="124"/>
    </location>
</feature>
<dbReference type="PANTHER" id="PTHR10072">
    <property type="entry name" value="IRON-SULFUR CLUSTER ASSEMBLY PROTEIN"/>
    <property type="match status" value="1"/>
</dbReference>
<dbReference type="InterPro" id="IPR000361">
    <property type="entry name" value="ATAP_core_dom"/>
</dbReference>
<dbReference type="KEGG" id="ole:K0B96_05505"/>
<evidence type="ECO:0000259" key="2">
    <source>
        <dbReference type="Pfam" id="PF01521"/>
    </source>
</evidence>
<keyword evidence="4" id="KW-1185">Reference proteome</keyword>
<dbReference type="InterPro" id="IPR017870">
    <property type="entry name" value="FeS_cluster_insertion_CS"/>
</dbReference>
<dbReference type="Gene3D" id="2.60.300.12">
    <property type="entry name" value="HesB-like domain"/>
    <property type="match status" value="1"/>
</dbReference>